<evidence type="ECO:0000256" key="1">
    <source>
        <dbReference type="SAM" id="SignalP"/>
    </source>
</evidence>
<name>A0ABS0SJY8_9FLAO</name>
<dbReference type="InterPro" id="IPR019282">
    <property type="entry name" value="Glycoamylase-like_cons_dom"/>
</dbReference>
<evidence type="ECO:0000313" key="4">
    <source>
        <dbReference type="Proteomes" id="UP000641139"/>
    </source>
</evidence>
<feature type="domain" description="Glycoamylase-like" evidence="2">
    <location>
        <begin position="228"/>
        <end position="447"/>
    </location>
</feature>
<dbReference type="PIRSF" id="PIRSF028431">
    <property type="entry name" value="UCP028431"/>
    <property type="match status" value="1"/>
</dbReference>
<keyword evidence="4" id="KW-1185">Reference proteome</keyword>
<comment type="caution">
    <text evidence="3">The sequence shown here is derived from an EMBL/GenBank/DDBJ whole genome shotgun (WGS) entry which is preliminary data.</text>
</comment>
<dbReference type="Proteomes" id="UP000641139">
    <property type="component" value="Unassembled WGS sequence"/>
</dbReference>
<reference evidence="3 4" key="1">
    <citation type="journal article" date="2021" name="Int. J. Syst. Evol. Microbiol.">
        <title>Capnocytophaga periodontitidis sp. nov., isolated from subgingival plaque of periodontitis patient.</title>
        <authorList>
            <person name="Zhang Y."/>
            <person name="Qiao D."/>
            <person name="Shi W."/>
            <person name="Wu D."/>
            <person name="Cai M."/>
        </authorList>
    </citation>
    <scope>NUCLEOTIDE SEQUENCE [LARGE SCALE GENOMIC DNA]</scope>
    <source>
        <strain evidence="3 4">051621</strain>
    </source>
</reference>
<sequence length="461" mass="52530">MNKNKFFTIHFSLLAFLLLFVSCGCSKDNKKVVEKPTPQPPTEKNRPMEFASDDAFLDYIQRAHLNYMWEGAEPNSGLAPERIHIDVPSDDAHIITTGGSGFGIAGLLVGVERGFIPRAQAVERFTKIVTFLEKADRYHGVWSHWIDGRTGKTKPFGQKDNGGDLVESAFLMQGLLCVRQYFKDGNDTEKALAQRIDKLWREMEWDWYLNGQDVLYWHWSPDYAWQMNFPLKGYNECLITYILAAASPTHTIPASAYHNGWARGGAIKSTQVTYNLPLILKHNGAEQYGGPLFWAHYSYIGLNPKGLSDDYANYWDLNRNHTLINYKYCVENPKGYKGYGANCWGLTASYSVKGYDAHSPNKDLGVIAPTAALSSFPYTPQESMAALKHFYYDLGDTIWGKYGFYDAFSEQAVWYPKRYLAIDQLTIAPMIENYRTGFVWKLFMSCPEVQQGLKKLNFKVQ</sequence>
<dbReference type="EMBL" id="JAEFDC010000001">
    <property type="protein sequence ID" value="MBI1645584.1"/>
    <property type="molecule type" value="Genomic_DNA"/>
</dbReference>
<accession>A0ABS0SJY8</accession>
<dbReference type="Pfam" id="PF10091">
    <property type="entry name" value="Glycoamylase"/>
    <property type="match status" value="1"/>
</dbReference>
<evidence type="ECO:0000259" key="2">
    <source>
        <dbReference type="Pfam" id="PF10091"/>
    </source>
</evidence>
<gene>
    <name evidence="3" type="ORF">I7X30_00720</name>
</gene>
<feature type="signal peptide" evidence="1">
    <location>
        <begin position="1"/>
        <end position="27"/>
    </location>
</feature>
<feature type="chain" id="PRO_5045165802" evidence="1">
    <location>
        <begin position="28"/>
        <end position="461"/>
    </location>
</feature>
<dbReference type="Gene3D" id="1.50.10.140">
    <property type="match status" value="1"/>
</dbReference>
<keyword evidence="1" id="KW-0732">Signal</keyword>
<proteinExistence type="predicted"/>
<dbReference type="PROSITE" id="PS51257">
    <property type="entry name" value="PROKAR_LIPOPROTEIN"/>
    <property type="match status" value="1"/>
</dbReference>
<dbReference type="RefSeq" id="WP_198465617.1">
    <property type="nucleotide sequence ID" value="NZ_JAEFDB010000002.1"/>
</dbReference>
<evidence type="ECO:0000313" key="3">
    <source>
        <dbReference type="EMBL" id="MBI1645584.1"/>
    </source>
</evidence>
<organism evidence="3 4">
    <name type="scientific">Capnocytophaga periodontitidis</name>
    <dbReference type="NCBI Taxonomy" id="2795027"/>
    <lineage>
        <taxon>Bacteria</taxon>
        <taxon>Pseudomonadati</taxon>
        <taxon>Bacteroidota</taxon>
        <taxon>Flavobacteriia</taxon>
        <taxon>Flavobacteriales</taxon>
        <taxon>Flavobacteriaceae</taxon>
        <taxon>Capnocytophaga</taxon>
    </lineage>
</organism>
<dbReference type="InterPro" id="IPR016883">
    <property type="entry name" value="UCP028431"/>
</dbReference>
<protein>
    <submittedName>
        <fullName evidence="3">Beta-glucosidase</fullName>
    </submittedName>
</protein>